<dbReference type="SUPFAM" id="SSF57701">
    <property type="entry name" value="Zn2/Cys6 DNA-binding domain"/>
    <property type="match status" value="1"/>
</dbReference>
<dbReference type="GO" id="GO:0000976">
    <property type="term" value="F:transcription cis-regulatory region binding"/>
    <property type="evidence" value="ECO:0007669"/>
    <property type="project" value="TreeGrafter"/>
</dbReference>
<keyword evidence="2" id="KW-0805">Transcription regulation</keyword>
<dbReference type="PROSITE" id="PS00463">
    <property type="entry name" value="ZN2_CY6_FUNGAL_1"/>
    <property type="match status" value="1"/>
</dbReference>
<feature type="compositionally biased region" description="Polar residues" evidence="6">
    <location>
        <begin position="280"/>
        <end position="296"/>
    </location>
</feature>
<dbReference type="GO" id="GO:0005634">
    <property type="term" value="C:nucleus"/>
    <property type="evidence" value="ECO:0007669"/>
    <property type="project" value="UniProtKB-SubCell"/>
</dbReference>
<accession>A0A8H3TP76</accession>
<evidence type="ECO:0000256" key="5">
    <source>
        <dbReference type="ARBA" id="ARBA00023242"/>
    </source>
</evidence>
<dbReference type="GO" id="GO:0008270">
    <property type="term" value="F:zinc ion binding"/>
    <property type="evidence" value="ECO:0007669"/>
    <property type="project" value="InterPro"/>
</dbReference>
<evidence type="ECO:0000256" key="2">
    <source>
        <dbReference type="ARBA" id="ARBA00023015"/>
    </source>
</evidence>
<keyword evidence="9" id="KW-1185">Reference proteome</keyword>
<dbReference type="EMBL" id="BLZA01000009">
    <property type="protein sequence ID" value="GHJ84680.1"/>
    <property type="molecule type" value="Genomic_DNA"/>
</dbReference>
<dbReference type="Gene3D" id="4.10.240.10">
    <property type="entry name" value="Zn(2)-C6 fungal-type DNA-binding domain"/>
    <property type="match status" value="1"/>
</dbReference>
<feature type="region of interest" description="Disordered" evidence="6">
    <location>
        <begin position="278"/>
        <end position="304"/>
    </location>
</feature>
<dbReference type="PANTHER" id="PTHR31845">
    <property type="entry name" value="FINGER DOMAIN PROTEIN, PUTATIVE-RELATED"/>
    <property type="match status" value="1"/>
</dbReference>
<dbReference type="Proteomes" id="UP000620104">
    <property type="component" value="Unassembled WGS sequence"/>
</dbReference>
<keyword evidence="5" id="KW-0539">Nucleus</keyword>
<gene>
    <name evidence="8" type="ORF">NliqN6_1082</name>
</gene>
<dbReference type="SMART" id="SM00066">
    <property type="entry name" value="GAL4"/>
    <property type="match status" value="1"/>
</dbReference>
<name>A0A8H3TP76_9TREE</name>
<dbReference type="CDD" id="cd00067">
    <property type="entry name" value="GAL4"/>
    <property type="match status" value="1"/>
</dbReference>
<feature type="domain" description="Zn(2)-C6 fungal-type" evidence="7">
    <location>
        <begin position="112"/>
        <end position="143"/>
    </location>
</feature>
<proteinExistence type="predicted"/>
<evidence type="ECO:0000256" key="6">
    <source>
        <dbReference type="SAM" id="MobiDB-lite"/>
    </source>
</evidence>
<dbReference type="AlphaFoldDB" id="A0A8H3TP76"/>
<evidence type="ECO:0000313" key="9">
    <source>
        <dbReference type="Proteomes" id="UP000620104"/>
    </source>
</evidence>
<protein>
    <recommendedName>
        <fullName evidence="7">Zn(2)-C6 fungal-type domain-containing protein</fullName>
    </recommendedName>
</protein>
<keyword evidence="3" id="KW-0238">DNA-binding</keyword>
<comment type="subcellular location">
    <subcellularLocation>
        <location evidence="1">Nucleus</location>
    </subcellularLocation>
</comment>
<dbReference type="InterPro" id="IPR036864">
    <property type="entry name" value="Zn2-C6_fun-type_DNA-bd_sf"/>
</dbReference>
<dbReference type="PANTHER" id="PTHR31845:SF33">
    <property type="entry name" value="ZN(II)2CYS6 TRANSCRIPTION FACTOR (EUROFUNG)"/>
    <property type="match status" value="1"/>
</dbReference>
<feature type="compositionally biased region" description="Polar residues" evidence="6">
    <location>
        <begin position="236"/>
        <end position="254"/>
    </location>
</feature>
<dbReference type="InterPro" id="IPR051089">
    <property type="entry name" value="prtT"/>
</dbReference>
<evidence type="ECO:0000256" key="4">
    <source>
        <dbReference type="ARBA" id="ARBA00023163"/>
    </source>
</evidence>
<feature type="region of interest" description="Disordered" evidence="6">
    <location>
        <begin position="567"/>
        <end position="602"/>
    </location>
</feature>
<feature type="compositionally biased region" description="Polar residues" evidence="6">
    <location>
        <begin position="577"/>
        <end position="594"/>
    </location>
</feature>
<dbReference type="PROSITE" id="PS50048">
    <property type="entry name" value="ZN2_CY6_FUNGAL_2"/>
    <property type="match status" value="1"/>
</dbReference>
<feature type="region of interest" description="Disordered" evidence="6">
    <location>
        <begin position="1"/>
        <end position="44"/>
    </location>
</feature>
<keyword evidence="4" id="KW-0804">Transcription</keyword>
<dbReference type="OrthoDB" id="39175at2759"/>
<evidence type="ECO:0000259" key="7">
    <source>
        <dbReference type="PROSITE" id="PS50048"/>
    </source>
</evidence>
<organism evidence="8 9">
    <name type="scientific">Naganishia liquefaciens</name>
    <dbReference type="NCBI Taxonomy" id="104408"/>
    <lineage>
        <taxon>Eukaryota</taxon>
        <taxon>Fungi</taxon>
        <taxon>Dikarya</taxon>
        <taxon>Basidiomycota</taxon>
        <taxon>Agaricomycotina</taxon>
        <taxon>Tremellomycetes</taxon>
        <taxon>Filobasidiales</taxon>
        <taxon>Filobasidiaceae</taxon>
        <taxon>Naganishia</taxon>
    </lineage>
</organism>
<dbReference type="InterPro" id="IPR001138">
    <property type="entry name" value="Zn2Cys6_DnaBD"/>
</dbReference>
<comment type="caution">
    <text evidence="8">The sequence shown here is derived from an EMBL/GenBank/DDBJ whole genome shotgun (WGS) entry which is preliminary data.</text>
</comment>
<dbReference type="GO" id="GO:0000981">
    <property type="term" value="F:DNA-binding transcription factor activity, RNA polymerase II-specific"/>
    <property type="evidence" value="ECO:0007669"/>
    <property type="project" value="InterPro"/>
</dbReference>
<evidence type="ECO:0000313" key="8">
    <source>
        <dbReference type="EMBL" id="GHJ84680.1"/>
    </source>
</evidence>
<evidence type="ECO:0000256" key="3">
    <source>
        <dbReference type="ARBA" id="ARBA00023125"/>
    </source>
</evidence>
<sequence>MSSIREFPHPPPPLQSTQAHGHSSYPAGHIPGAPSVINPVYHPQHQPLPSFSTAMGWTSQAATHAIPTSPMVTRDPRRGSKDFSAEFTESSEGSIVAARDLGRERAPRSMMACVRCRKQKMKCDGPAAAPCRGCRSANVICVFETRTRSTRPKSISTLGPGPPQPLPAIVSGVNDMPPVHLSSHQASRSLDPFTLPGVPHQLHPSAPSSPPFAGPRELTAMRPPSNQIPASERGRQNSQQTPMKSSISVARPTTATSFATTRSPAAYAVISGPPAPPNAAFSNQAMSPKAQRTVSPSPRRMSPGYESRLRQLEASMDAFERMRSEFHGLQATVSYLEIQVRQLTNDLVSIRSQAQTTASQPAMQDIGSPGHRIPISERIWDAYHAYITSLAPWLPTLSSPNGLSGEVIACLGSRIQHDPEQSPVVRGDMFREELSRLVVSGQNWREEDILAASVFATWEGQSALISTASAQAKLAIRWSMFDKVSHSEARYMVELAVMELMMAVLNVPEAIQTTTYPSLAQNWRNKMRSTSPSSPIERDQDQKLLLWAEYAETFSHLQAAMKDQTFDLESPEARPPTSGSKITSPSLASITEQTTSEEEKPRYNFEKRRDFLAQWDSWRNQWEASGGNILALYHQFAILLTASPLLKNDPNVWQHMIADTTGYTLLTRARDAAVEVIRAICLPEIRRTLQYSLPLFRTQLAISVTHLIFQTSILPQAPMTSVPLIQSMVRQAYDCLGGESNLRGTLLGEVVSSGEMVKKEIINTPVDQNLWRKVIGNL</sequence>
<evidence type="ECO:0000256" key="1">
    <source>
        <dbReference type="ARBA" id="ARBA00004123"/>
    </source>
</evidence>
<dbReference type="Pfam" id="PF00172">
    <property type="entry name" value="Zn_clus"/>
    <property type="match status" value="1"/>
</dbReference>
<feature type="region of interest" description="Disordered" evidence="6">
    <location>
        <begin position="149"/>
        <end position="254"/>
    </location>
</feature>
<reference evidence="8" key="1">
    <citation type="submission" date="2020-07" db="EMBL/GenBank/DDBJ databases">
        <title>Draft Genome Sequence of a Deep-Sea Yeast, Naganishia (Cryptococcus) liquefaciens strain N6.</title>
        <authorList>
            <person name="Han Y.W."/>
            <person name="Kajitani R."/>
            <person name="Morimoto H."/>
            <person name="Parhat M."/>
            <person name="Tsubouchi H."/>
            <person name="Bakenova O."/>
            <person name="Ogata M."/>
            <person name="Argunhan B."/>
            <person name="Aoki R."/>
            <person name="Kajiwara S."/>
            <person name="Itoh T."/>
            <person name="Iwasaki H."/>
        </authorList>
    </citation>
    <scope>NUCLEOTIDE SEQUENCE</scope>
    <source>
        <strain evidence="8">N6</strain>
    </source>
</reference>